<dbReference type="InterPro" id="IPR030395">
    <property type="entry name" value="GP_PDE_dom"/>
</dbReference>
<proteinExistence type="predicted"/>
<dbReference type="PANTHER" id="PTHR46211">
    <property type="entry name" value="GLYCEROPHOSPHORYL DIESTER PHOSPHODIESTERASE"/>
    <property type="match status" value="1"/>
</dbReference>
<comment type="caution">
    <text evidence="2">The sequence shown here is derived from an EMBL/GenBank/DDBJ whole genome shotgun (WGS) entry which is preliminary data.</text>
</comment>
<reference evidence="2 3" key="1">
    <citation type="submission" date="2015-10" db="EMBL/GenBank/DDBJ databases">
        <title>Draft Genome Sequence of Chlorobium limicola strain Frasassi Growing under Artificial Lighting in the Frasassi Cave System.</title>
        <authorList>
            <person name="Mansor M."/>
            <person name="Macalady J."/>
        </authorList>
    </citation>
    <scope>NUCLEOTIDE SEQUENCE [LARGE SCALE GENOMIC DNA]</scope>
    <source>
        <strain evidence="2 3">Frasassi</strain>
    </source>
</reference>
<dbReference type="Gene3D" id="3.20.20.190">
    <property type="entry name" value="Phosphatidylinositol (PI) phosphodiesterase"/>
    <property type="match status" value="1"/>
</dbReference>
<dbReference type="EMBL" id="LMBR01000060">
    <property type="protein sequence ID" value="KUL31380.1"/>
    <property type="molecule type" value="Genomic_DNA"/>
</dbReference>
<accession>A0A101JQX1</accession>
<dbReference type="OrthoDB" id="384721at2"/>
<dbReference type="Proteomes" id="UP000053937">
    <property type="component" value="Unassembled WGS sequence"/>
</dbReference>
<name>A0A101JQX1_CHLLI</name>
<dbReference type="RefSeq" id="WP_059138550.1">
    <property type="nucleotide sequence ID" value="NZ_LMBR01000060.1"/>
</dbReference>
<dbReference type="GO" id="GO:0006629">
    <property type="term" value="P:lipid metabolic process"/>
    <property type="evidence" value="ECO:0007669"/>
    <property type="project" value="InterPro"/>
</dbReference>
<evidence type="ECO:0000259" key="1">
    <source>
        <dbReference type="PROSITE" id="PS51704"/>
    </source>
</evidence>
<dbReference type="Pfam" id="PF03009">
    <property type="entry name" value="GDPD"/>
    <property type="match status" value="1"/>
</dbReference>
<gene>
    <name evidence="2" type="ORF">ASB62_02930</name>
</gene>
<dbReference type="PROSITE" id="PS51704">
    <property type="entry name" value="GP_PDE"/>
    <property type="match status" value="1"/>
</dbReference>
<dbReference type="SUPFAM" id="SSF51695">
    <property type="entry name" value="PLC-like phosphodiesterases"/>
    <property type="match status" value="1"/>
</dbReference>
<dbReference type="GO" id="GO:0008081">
    <property type="term" value="F:phosphoric diester hydrolase activity"/>
    <property type="evidence" value="ECO:0007669"/>
    <property type="project" value="InterPro"/>
</dbReference>
<organism evidence="2 3">
    <name type="scientific">Chlorobium limicola</name>
    <dbReference type="NCBI Taxonomy" id="1092"/>
    <lineage>
        <taxon>Bacteria</taxon>
        <taxon>Pseudomonadati</taxon>
        <taxon>Chlorobiota</taxon>
        <taxon>Chlorobiia</taxon>
        <taxon>Chlorobiales</taxon>
        <taxon>Chlorobiaceae</taxon>
        <taxon>Chlorobium/Pelodictyon group</taxon>
        <taxon>Chlorobium</taxon>
    </lineage>
</organism>
<evidence type="ECO:0000313" key="2">
    <source>
        <dbReference type="EMBL" id="KUL31380.1"/>
    </source>
</evidence>
<feature type="domain" description="GP-PDE" evidence="1">
    <location>
        <begin position="3"/>
        <end position="272"/>
    </location>
</feature>
<dbReference type="PANTHER" id="PTHR46211:SF14">
    <property type="entry name" value="GLYCEROPHOSPHODIESTER PHOSPHODIESTERASE"/>
    <property type="match status" value="1"/>
</dbReference>
<sequence length="276" mass="31399">MEFEIQAHRGSRAYFPENSIEAFCKAADSGVRVIELDLVVSGDHQLVVSHDPWISGPLCTAPGGTPLSPEDRDRYRIYTMDYAEIAAFGCGLPDPGFPDQQRTTACKPLLTDVFREVDAYMRRKNLPGAMIFNIELKSWPERDRILHPEPELYAFLVVGQLRLCGMLPRVRVQSFDFRLAEEIRRLCPEIAIGILADDLARIHDFMERRPFLPAYVNPYFLLMSDELVARLHGKGIRVIPWTVNLPEEMFAMKRMGADGIITDYPELALRLDGLFA</sequence>
<keyword evidence="3" id="KW-1185">Reference proteome</keyword>
<evidence type="ECO:0000313" key="3">
    <source>
        <dbReference type="Proteomes" id="UP000053937"/>
    </source>
</evidence>
<dbReference type="InterPro" id="IPR017946">
    <property type="entry name" value="PLC-like_Pdiesterase_TIM-brl"/>
</dbReference>
<dbReference type="AlphaFoldDB" id="A0A101JQX1"/>
<protein>
    <submittedName>
        <fullName evidence="2">Glycerophosphodiester phosphodiesterase</fullName>
    </submittedName>
</protein>
<dbReference type="PROSITE" id="PS50007">
    <property type="entry name" value="PIPLC_X_DOMAIN"/>
    <property type="match status" value="1"/>
</dbReference>